<reference evidence="1" key="1">
    <citation type="submission" date="2014-09" db="EMBL/GenBank/DDBJ databases">
        <authorList>
            <person name="Magalhaes I.L.F."/>
            <person name="Oliveira U."/>
            <person name="Santos F.R."/>
            <person name="Vidigal T.H.D.A."/>
            <person name="Brescovit A.D."/>
            <person name="Santos A.J."/>
        </authorList>
    </citation>
    <scope>NUCLEOTIDE SEQUENCE</scope>
    <source>
        <tissue evidence="1">Shoot tissue taken approximately 20 cm above the soil surface</tissue>
    </source>
</reference>
<name>A0A0A9GT66_ARUDO</name>
<sequence length="54" mass="6338">MRCTNQLCVHCPETESSYDFWIKTNTKCGLVLHHRQYGSMSLISLNSARLYHTY</sequence>
<protein>
    <submittedName>
        <fullName evidence="1">Uncharacterized protein</fullName>
    </submittedName>
</protein>
<dbReference type="AlphaFoldDB" id="A0A0A9GT66"/>
<dbReference type="EMBL" id="GBRH01174138">
    <property type="protein sequence ID" value="JAE23758.1"/>
    <property type="molecule type" value="Transcribed_RNA"/>
</dbReference>
<reference evidence="1" key="2">
    <citation type="journal article" date="2015" name="Data Brief">
        <title>Shoot transcriptome of the giant reed, Arundo donax.</title>
        <authorList>
            <person name="Barrero R.A."/>
            <person name="Guerrero F.D."/>
            <person name="Moolhuijzen P."/>
            <person name="Goolsby J.A."/>
            <person name="Tidwell J."/>
            <person name="Bellgard S.E."/>
            <person name="Bellgard M.I."/>
        </authorList>
    </citation>
    <scope>NUCLEOTIDE SEQUENCE</scope>
    <source>
        <tissue evidence="1">Shoot tissue taken approximately 20 cm above the soil surface</tissue>
    </source>
</reference>
<evidence type="ECO:0000313" key="1">
    <source>
        <dbReference type="EMBL" id="JAE23758.1"/>
    </source>
</evidence>
<accession>A0A0A9GT66</accession>
<organism evidence="1">
    <name type="scientific">Arundo donax</name>
    <name type="common">Giant reed</name>
    <name type="synonym">Donax arundinaceus</name>
    <dbReference type="NCBI Taxonomy" id="35708"/>
    <lineage>
        <taxon>Eukaryota</taxon>
        <taxon>Viridiplantae</taxon>
        <taxon>Streptophyta</taxon>
        <taxon>Embryophyta</taxon>
        <taxon>Tracheophyta</taxon>
        <taxon>Spermatophyta</taxon>
        <taxon>Magnoliopsida</taxon>
        <taxon>Liliopsida</taxon>
        <taxon>Poales</taxon>
        <taxon>Poaceae</taxon>
        <taxon>PACMAD clade</taxon>
        <taxon>Arundinoideae</taxon>
        <taxon>Arundineae</taxon>
        <taxon>Arundo</taxon>
    </lineage>
</organism>
<proteinExistence type="predicted"/>